<evidence type="ECO:0000313" key="6">
    <source>
        <dbReference type="Proteomes" id="UP000017081"/>
    </source>
</evidence>
<organism evidence="5 6">
    <name type="scientific">Cetobacterium somerae ATCC BAA-474</name>
    <dbReference type="NCBI Taxonomy" id="1319815"/>
    <lineage>
        <taxon>Bacteria</taxon>
        <taxon>Fusobacteriati</taxon>
        <taxon>Fusobacteriota</taxon>
        <taxon>Fusobacteriia</taxon>
        <taxon>Fusobacteriales</taxon>
        <taxon>Fusobacteriaceae</taxon>
        <taxon>Cetobacterium</taxon>
    </lineage>
</organism>
<dbReference type="Proteomes" id="UP000017081">
    <property type="component" value="Unassembled WGS sequence"/>
</dbReference>
<evidence type="ECO:0000256" key="1">
    <source>
        <dbReference type="ARBA" id="ARBA00023015"/>
    </source>
</evidence>
<dbReference type="PANTHER" id="PTHR42756:SF1">
    <property type="entry name" value="TRANSCRIPTIONAL REPRESSOR OF EMRAB OPERON"/>
    <property type="match status" value="1"/>
</dbReference>
<dbReference type="AlphaFoldDB" id="U7UXZ1"/>
<dbReference type="HOGENOM" id="CLU_083287_18_0_0"/>
<name>U7UXZ1_9FUSO</name>
<dbReference type="SUPFAM" id="SSF46785">
    <property type="entry name" value="Winged helix' DNA-binding domain"/>
    <property type="match status" value="1"/>
</dbReference>
<dbReference type="InterPro" id="IPR000835">
    <property type="entry name" value="HTH_MarR-typ"/>
</dbReference>
<dbReference type="PANTHER" id="PTHR42756">
    <property type="entry name" value="TRANSCRIPTIONAL REGULATOR, MARR"/>
    <property type="match status" value="1"/>
</dbReference>
<proteinExistence type="predicted"/>
<keyword evidence="1" id="KW-0805">Transcription regulation</keyword>
<reference evidence="5 6" key="1">
    <citation type="submission" date="2013-08" db="EMBL/GenBank/DDBJ databases">
        <authorList>
            <person name="Weinstock G."/>
            <person name="Sodergren E."/>
            <person name="Wylie T."/>
            <person name="Fulton L."/>
            <person name="Fulton R."/>
            <person name="Fronick C."/>
            <person name="O'Laughlin M."/>
            <person name="Godfrey J."/>
            <person name="Miner T."/>
            <person name="Herter B."/>
            <person name="Appelbaum E."/>
            <person name="Cordes M."/>
            <person name="Lek S."/>
            <person name="Wollam A."/>
            <person name="Pepin K.H."/>
            <person name="Palsikar V.B."/>
            <person name="Mitreva M."/>
            <person name="Wilson R.K."/>
        </authorList>
    </citation>
    <scope>NUCLEOTIDE SEQUENCE [LARGE SCALE GENOMIC DNA]</scope>
    <source>
        <strain evidence="5 6">ATCC BAA-474</strain>
    </source>
</reference>
<comment type="caution">
    <text evidence="5">The sequence shown here is derived from an EMBL/GenBank/DDBJ whole genome shotgun (WGS) entry which is preliminary data.</text>
</comment>
<dbReference type="InterPro" id="IPR036388">
    <property type="entry name" value="WH-like_DNA-bd_sf"/>
</dbReference>
<dbReference type="PRINTS" id="PR00598">
    <property type="entry name" value="HTHMARR"/>
</dbReference>
<keyword evidence="6" id="KW-1185">Reference proteome</keyword>
<accession>U7UXZ1</accession>
<dbReference type="GO" id="GO:0003700">
    <property type="term" value="F:DNA-binding transcription factor activity"/>
    <property type="evidence" value="ECO:0007669"/>
    <property type="project" value="InterPro"/>
</dbReference>
<dbReference type="STRING" id="1319815.HMPREF0202_02861"/>
<evidence type="ECO:0000256" key="3">
    <source>
        <dbReference type="ARBA" id="ARBA00023163"/>
    </source>
</evidence>
<keyword evidence="2" id="KW-0238">DNA-binding</keyword>
<feature type="domain" description="HTH marR-type" evidence="4">
    <location>
        <begin position="1"/>
        <end position="134"/>
    </location>
</feature>
<dbReference type="PROSITE" id="PS50995">
    <property type="entry name" value="HTH_MARR_2"/>
    <property type="match status" value="1"/>
</dbReference>
<sequence length="144" mass="17033">MKNNEGSILLISAINKEINFLFDNFLSELEITKTESMYLRLIHNNPGITQYEIAKLRKIEKSLVTKYITNLEDKGLIEKKLLDKRKKGLYLIEDGKKAIKFIDEFIPDLQEKFKDLFTDEESKFFNTLLKKLKLRLEEVNERES</sequence>
<dbReference type="eggNOG" id="COG1846">
    <property type="taxonomic scope" value="Bacteria"/>
</dbReference>
<dbReference type="EMBL" id="AXZF01000189">
    <property type="protein sequence ID" value="ERT64141.1"/>
    <property type="molecule type" value="Genomic_DNA"/>
</dbReference>
<dbReference type="SMART" id="SM00347">
    <property type="entry name" value="HTH_MARR"/>
    <property type="match status" value="1"/>
</dbReference>
<evidence type="ECO:0000256" key="2">
    <source>
        <dbReference type="ARBA" id="ARBA00023125"/>
    </source>
</evidence>
<dbReference type="InterPro" id="IPR036390">
    <property type="entry name" value="WH_DNA-bd_sf"/>
</dbReference>
<evidence type="ECO:0000313" key="5">
    <source>
        <dbReference type="EMBL" id="ERT64141.1"/>
    </source>
</evidence>
<gene>
    <name evidence="5" type="ORF">HMPREF0202_02861</name>
</gene>
<dbReference type="GO" id="GO:0003677">
    <property type="term" value="F:DNA binding"/>
    <property type="evidence" value="ECO:0007669"/>
    <property type="project" value="UniProtKB-KW"/>
</dbReference>
<evidence type="ECO:0000259" key="4">
    <source>
        <dbReference type="PROSITE" id="PS50995"/>
    </source>
</evidence>
<dbReference type="Gene3D" id="1.10.10.10">
    <property type="entry name" value="Winged helix-like DNA-binding domain superfamily/Winged helix DNA-binding domain"/>
    <property type="match status" value="1"/>
</dbReference>
<protein>
    <recommendedName>
        <fullName evidence="4">HTH marR-type domain-containing protein</fullName>
    </recommendedName>
</protein>
<dbReference type="Pfam" id="PF01047">
    <property type="entry name" value="MarR"/>
    <property type="match status" value="1"/>
</dbReference>
<dbReference type="RefSeq" id="WP_023052386.1">
    <property type="nucleotide sequence ID" value="NZ_CP173065.2"/>
</dbReference>
<keyword evidence="3" id="KW-0804">Transcription</keyword>